<keyword evidence="2" id="KW-0812">Transmembrane</keyword>
<reference evidence="4 5" key="1">
    <citation type="journal article" date="2019" name="Emerg. Microbes Infect.">
        <title>Comprehensive subspecies identification of 175 nontuberculous mycobacteria species based on 7547 genomic profiles.</title>
        <authorList>
            <person name="Matsumoto Y."/>
            <person name="Kinjo T."/>
            <person name="Motooka D."/>
            <person name="Nabeya D."/>
            <person name="Jung N."/>
            <person name="Uechi K."/>
            <person name="Horii T."/>
            <person name="Iida T."/>
            <person name="Fujita J."/>
            <person name="Nakamura S."/>
        </authorList>
    </citation>
    <scope>NUCLEOTIDE SEQUENCE [LARGE SCALE GENOMIC DNA]</scope>
    <source>
        <strain evidence="4 5">JCM 18538</strain>
    </source>
</reference>
<feature type="region of interest" description="Disordered" evidence="1">
    <location>
        <begin position="418"/>
        <end position="563"/>
    </location>
</feature>
<dbReference type="KEGG" id="marz:MARA_48850"/>
<dbReference type="RefSeq" id="WP_163922010.1">
    <property type="nucleotide sequence ID" value="NZ_AP022593.1"/>
</dbReference>
<name>A0A7I7S3P1_9MYCO</name>
<feature type="domain" description="Mce/MlaD" evidence="3">
    <location>
        <begin position="39"/>
        <end position="114"/>
    </location>
</feature>
<dbReference type="Pfam" id="PF02470">
    <property type="entry name" value="MlaD"/>
    <property type="match status" value="1"/>
</dbReference>
<evidence type="ECO:0000313" key="5">
    <source>
        <dbReference type="Proteomes" id="UP000467428"/>
    </source>
</evidence>
<protein>
    <submittedName>
        <fullName evidence="4">Mammalian cell entry protein</fullName>
    </submittedName>
</protein>
<feature type="compositionally biased region" description="Low complexity" evidence="1">
    <location>
        <begin position="507"/>
        <end position="523"/>
    </location>
</feature>
<feature type="transmembrane region" description="Helical" evidence="2">
    <location>
        <begin position="12"/>
        <end position="31"/>
    </location>
</feature>
<evidence type="ECO:0000256" key="2">
    <source>
        <dbReference type="SAM" id="Phobius"/>
    </source>
</evidence>
<organism evidence="4 5">
    <name type="scientific">Mycolicibacterium arabiense</name>
    <dbReference type="NCBI Taxonomy" id="1286181"/>
    <lineage>
        <taxon>Bacteria</taxon>
        <taxon>Bacillati</taxon>
        <taxon>Actinomycetota</taxon>
        <taxon>Actinomycetes</taxon>
        <taxon>Mycobacteriales</taxon>
        <taxon>Mycobacteriaceae</taxon>
        <taxon>Mycolicibacterium</taxon>
    </lineage>
</organism>
<dbReference type="PANTHER" id="PTHR33371:SF16">
    <property type="entry name" value="MCE-FAMILY PROTEIN MCE3F"/>
    <property type="match status" value="1"/>
</dbReference>
<dbReference type="InterPro" id="IPR052336">
    <property type="entry name" value="MlaD_Phospholipid_Transporter"/>
</dbReference>
<feature type="compositionally biased region" description="Pro residues" evidence="1">
    <location>
        <begin position="434"/>
        <end position="477"/>
    </location>
</feature>
<dbReference type="AlphaFoldDB" id="A0A7I7S3P1"/>
<dbReference type="NCBIfam" id="TIGR00996">
    <property type="entry name" value="Mtu_fam_mce"/>
    <property type="match status" value="1"/>
</dbReference>
<dbReference type="Proteomes" id="UP000467428">
    <property type="component" value="Chromosome"/>
</dbReference>
<geneLocation type="plasmid" evidence="5">
    <name>pjcm18538 dna</name>
</geneLocation>
<dbReference type="PANTHER" id="PTHR33371">
    <property type="entry name" value="INTERMEMBRANE PHOSPHOLIPID TRANSPORT SYSTEM BINDING PROTEIN MLAD-RELATED"/>
    <property type="match status" value="1"/>
</dbReference>
<dbReference type="GO" id="GO:0005576">
    <property type="term" value="C:extracellular region"/>
    <property type="evidence" value="ECO:0007669"/>
    <property type="project" value="TreeGrafter"/>
</dbReference>
<dbReference type="EMBL" id="AP022593">
    <property type="protein sequence ID" value="BBY51417.1"/>
    <property type="molecule type" value="Genomic_DNA"/>
</dbReference>
<gene>
    <name evidence="4" type="ORF">MARA_48850</name>
</gene>
<keyword evidence="2" id="KW-0472">Membrane</keyword>
<keyword evidence="2" id="KW-1133">Transmembrane helix</keyword>
<accession>A0A7I7S3P1</accession>
<sequence length="583" mass="60757">MIDKLTRLQLSIFAIVTVVCVGAISAFYLHVPSALGIGSYNVTANFVAGGGLYENANVTYRGVTIGRVQKVGLSDDSVVAEMRLNSDTPVPENVTATVKSVSAIGEQYIDLVPPADPSDRLLGDGADIGTDRTAIGQDIAGLLTQADDLVNSIGDSRIQDLLRESFKAFNGSGPELSRLIQSGRALVDEANANYGQTTQLIDQVGPFLDAQIRSGDDIRSLSEGLARFTTEVANADPQLRGVLREVPGAAEAANTTFDGIRPNFPMLAANLANVGRIGVIYNKSIEQALVIFPALMAALITVAGGVPADEGGKLDFKVDLGDPPPCNVGFIPPSQIRTPADTTLRDLPTDLYCKAAQSDPTVVRGARNYPCQEFPGKRAPTVQLCRDPRGYVPIGSNPWRGPPVPYGSTPITDPRNIFPANKFPNIPPERDYDPGPPSVQLPPGVVPGPGPAPNAPFPLPVPPSDPGIPPPPLPFYAPPDQIVPPYGRSLPGAPPPPAPGPLPAEAPAPATGPVLPGQGPLLPSQAVPGQPAPVASGPATATYDSRTGVFADPSGGTGVLASGSDEFVPAESWVDLMKDPRQA</sequence>
<dbReference type="InterPro" id="IPR003399">
    <property type="entry name" value="Mce/MlaD"/>
</dbReference>
<evidence type="ECO:0000256" key="1">
    <source>
        <dbReference type="SAM" id="MobiDB-lite"/>
    </source>
</evidence>
<evidence type="ECO:0000313" key="4">
    <source>
        <dbReference type="EMBL" id="BBY51417.1"/>
    </source>
</evidence>
<dbReference type="InterPro" id="IPR005693">
    <property type="entry name" value="Mce"/>
</dbReference>
<proteinExistence type="predicted"/>
<feature type="compositionally biased region" description="Pro residues" evidence="1">
    <location>
        <begin position="492"/>
        <end position="506"/>
    </location>
</feature>
<evidence type="ECO:0000259" key="3">
    <source>
        <dbReference type="Pfam" id="PF02470"/>
    </source>
</evidence>
<keyword evidence="5" id="KW-1185">Reference proteome</keyword>